<feature type="compositionally biased region" description="Basic and acidic residues" evidence="1">
    <location>
        <begin position="34"/>
        <end position="44"/>
    </location>
</feature>
<name>A0A176W570_MARPO</name>
<keyword evidence="3" id="KW-1185">Reference proteome</keyword>
<protein>
    <submittedName>
        <fullName evidence="2">Uncharacterized protein</fullName>
    </submittedName>
</protein>
<sequence length="365" mass="41183">MEILTPVESKAFPLREVPQEEEEVVLAIEVNSDLEGKPCDSPQERRKRSKGRQDSQPRKKQRFNEAAVAEERLRRAAPIEMRSPDFWARSKMKAKRLILEKDSSTKSQRVAARGRFVQEVGPMVITAREKEVLMGKKPRITKEQPTHVKPQRASKKDKGKAVLIEEVPPRQNEVSLEGIWMKAPLSQLKRHASPRITVDSSPRPPSISFPLRITVPQLATVASSFRCTTSSASRLTSNLRSAQLLTRRHYLGPRPVTHCLHVGLIDAGVCILLPLLPVEIESHNGHRLRKIKHHVAELIVRSGRRHRRLAKKLESYLSRSREAVANLELELVCVLRRLGLELRLEGAATSDSAGVGPVRCSHRSR</sequence>
<evidence type="ECO:0000313" key="3">
    <source>
        <dbReference type="Proteomes" id="UP000077202"/>
    </source>
</evidence>
<gene>
    <name evidence="2" type="ORF">AXG93_2520s1010</name>
</gene>
<comment type="caution">
    <text evidence="2">The sequence shown here is derived from an EMBL/GenBank/DDBJ whole genome shotgun (WGS) entry which is preliminary data.</text>
</comment>
<dbReference type="EMBL" id="LVLJ01001858">
    <property type="protein sequence ID" value="OAE27605.1"/>
    <property type="molecule type" value="Genomic_DNA"/>
</dbReference>
<evidence type="ECO:0000313" key="2">
    <source>
        <dbReference type="EMBL" id="OAE27605.1"/>
    </source>
</evidence>
<accession>A0A176W570</accession>
<evidence type="ECO:0000256" key="1">
    <source>
        <dbReference type="SAM" id="MobiDB-lite"/>
    </source>
</evidence>
<dbReference type="Proteomes" id="UP000077202">
    <property type="component" value="Unassembled WGS sequence"/>
</dbReference>
<feature type="region of interest" description="Disordered" evidence="1">
    <location>
        <begin position="32"/>
        <end position="67"/>
    </location>
</feature>
<organism evidence="2 3">
    <name type="scientific">Marchantia polymorpha subsp. ruderalis</name>
    <dbReference type="NCBI Taxonomy" id="1480154"/>
    <lineage>
        <taxon>Eukaryota</taxon>
        <taxon>Viridiplantae</taxon>
        <taxon>Streptophyta</taxon>
        <taxon>Embryophyta</taxon>
        <taxon>Marchantiophyta</taxon>
        <taxon>Marchantiopsida</taxon>
        <taxon>Marchantiidae</taxon>
        <taxon>Marchantiales</taxon>
        <taxon>Marchantiaceae</taxon>
        <taxon>Marchantia</taxon>
    </lineage>
</organism>
<dbReference type="AlphaFoldDB" id="A0A176W570"/>
<proteinExistence type="predicted"/>
<reference evidence="2" key="1">
    <citation type="submission" date="2016-03" db="EMBL/GenBank/DDBJ databases">
        <title>Mechanisms controlling the formation of the plant cell surface in tip-growing cells are functionally conserved among land plants.</title>
        <authorList>
            <person name="Honkanen S."/>
            <person name="Jones V.A."/>
            <person name="Morieri G."/>
            <person name="Champion C."/>
            <person name="Hetherington A.J."/>
            <person name="Kelly S."/>
            <person name="Saint-Marcoux D."/>
            <person name="Proust H."/>
            <person name="Prescott H."/>
            <person name="Dolan L."/>
        </authorList>
    </citation>
    <scope>NUCLEOTIDE SEQUENCE [LARGE SCALE GENOMIC DNA]</scope>
    <source>
        <tissue evidence="2">Whole gametophyte</tissue>
    </source>
</reference>